<evidence type="ECO:0000256" key="1">
    <source>
        <dbReference type="SAM" id="MobiDB-lite"/>
    </source>
</evidence>
<dbReference type="InterPro" id="IPR016095">
    <property type="entry name" value="Ribosomal_uL1_3-a/b-sand"/>
</dbReference>
<feature type="region of interest" description="Disordered" evidence="1">
    <location>
        <begin position="40"/>
        <end position="64"/>
    </location>
</feature>
<gene>
    <name evidence="2" type="ORF">AOQ84DRAFT_379171</name>
</gene>
<reference evidence="2 3" key="1">
    <citation type="journal article" date="2016" name="Nat. Commun.">
        <title>Ectomycorrhizal ecology is imprinted in the genome of the dominant symbiotic fungus Cenococcum geophilum.</title>
        <authorList>
            <consortium name="DOE Joint Genome Institute"/>
            <person name="Peter M."/>
            <person name="Kohler A."/>
            <person name="Ohm R.A."/>
            <person name="Kuo A."/>
            <person name="Krutzmann J."/>
            <person name="Morin E."/>
            <person name="Arend M."/>
            <person name="Barry K.W."/>
            <person name="Binder M."/>
            <person name="Choi C."/>
            <person name="Clum A."/>
            <person name="Copeland A."/>
            <person name="Grisel N."/>
            <person name="Haridas S."/>
            <person name="Kipfer T."/>
            <person name="LaButti K."/>
            <person name="Lindquist E."/>
            <person name="Lipzen A."/>
            <person name="Maire R."/>
            <person name="Meier B."/>
            <person name="Mihaltcheva S."/>
            <person name="Molinier V."/>
            <person name="Murat C."/>
            <person name="Poggeler S."/>
            <person name="Quandt C.A."/>
            <person name="Sperisen C."/>
            <person name="Tritt A."/>
            <person name="Tisserant E."/>
            <person name="Crous P.W."/>
            <person name="Henrissat B."/>
            <person name="Nehls U."/>
            <person name="Egli S."/>
            <person name="Spatafora J.W."/>
            <person name="Grigoriev I.V."/>
            <person name="Martin F.M."/>
        </authorList>
    </citation>
    <scope>NUCLEOTIDE SEQUENCE [LARGE SCALE GENOMIC DNA]</scope>
    <source>
        <strain evidence="2 3">CBS 207.34</strain>
    </source>
</reference>
<dbReference type="InterPro" id="IPR023674">
    <property type="entry name" value="Ribosomal_uL1-like"/>
</dbReference>
<feature type="compositionally biased region" description="Basic residues" evidence="1">
    <location>
        <begin position="400"/>
        <end position="410"/>
    </location>
</feature>
<sequence>MAKTETRLTTKVAEGTPYQLDPSQTIRAAEALVKHIKAEQKRIESSAAKKSLLTEGDSSEEEAADEEDVPVWLVLGTKKHVADQKRLKPSKIVLPHPINTSPTTRICLITADPQRSYKDLVAHPSFPSSLSSRIGRVIGTTKLKAKYKSFESRRQLLAEYDVFLADDRIITYLPKTLGKIFYKGTSKRPIPVNLAAGVKSWKDSEGKKVKSEKGASAVGAPQNVAREIEAALQAALVHISPSVTTAIKVARASMVPQEIVENVEAVVKGLMEKFVPKGWRNVRSLHIKGPNTMALPIWLADELWVDEEDILEEKWKPVEGAKEHKNEKKRKWEEWEDELLEEGDKPVRKVKKSKEQKAEADNLAKEAALRKQKLKKQKEEALKAIEAPPVKAIEGTEKSKKSKKSKAIAA</sequence>
<dbReference type="Proteomes" id="UP000250140">
    <property type="component" value="Unassembled WGS sequence"/>
</dbReference>
<dbReference type="PANTHER" id="PTHR23105">
    <property type="entry name" value="RIBOSOMAL PROTEIN L7AE FAMILY MEMBER"/>
    <property type="match status" value="1"/>
</dbReference>
<dbReference type="GO" id="GO:0005840">
    <property type="term" value="C:ribosome"/>
    <property type="evidence" value="ECO:0007669"/>
    <property type="project" value="UniProtKB-KW"/>
</dbReference>
<dbReference type="InterPro" id="IPR028364">
    <property type="entry name" value="Ribosomal_uL1/biogenesis"/>
</dbReference>
<organism evidence="2 3">
    <name type="scientific">Glonium stellatum</name>
    <dbReference type="NCBI Taxonomy" id="574774"/>
    <lineage>
        <taxon>Eukaryota</taxon>
        <taxon>Fungi</taxon>
        <taxon>Dikarya</taxon>
        <taxon>Ascomycota</taxon>
        <taxon>Pezizomycotina</taxon>
        <taxon>Dothideomycetes</taxon>
        <taxon>Pleosporomycetidae</taxon>
        <taxon>Gloniales</taxon>
        <taxon>Gloniaceae</taxon>
        <taxon>Glonium</taxon>
    </lineage>
</organism>
<dbReference type="InterPro" id="IPR050257">
    <property type="entry name" value="eL8/uL1-like"/>
</dbReference>
<dbReference type="CDD" id="cd00403">
    <property type="entry name" value="Ribosomal_L1"/>
    <property type="match status" value="1"/>
</dbReference>
<evidence type="ECO:0000313" key="2">
    <source>
        <dbReference type="EMBL" id="OCL05867.1"/>
    </source>
</evidence>
<feature type="region of interest" description="Disordered" evidence="1">
    <location>
        <begin position="377"/>
        <end position="410"/>
    </location>
</feature>
<keyword evidence="3" id="KW-1185">Reference proteome</keyword>
<keyword evidence="2" id="KW-0689">Ribosomal protein</keyword>
<dbReference type="GO" id="GO:0003723">
    <property type="term" value="F:RNA binding"/>
    <property type="evidence" value="ECO:0007669"/>
    <property type="project" value="InterPro"/>
</dbReference>
<dbReference type="Pfam" id="PF00687">
    <property type="entry name" value="Ribosomal_L1"/>
    <property type="match status" value="1"/>
</dbReference>
<evidence type="ECO:0000313" key="3">
    <source>
        <dbReference type="Proteomes" id="UP000250140"/>
    </source>
</evidence>
<proteinExistence type="predicted"/>
<dbReference type="SUPFAM" id="SSF56808">
    <property type="entry name" value="Ribosomal protein L1"/>
    <property type="match status" value="1"/>
</dbReference>
<keyword evidence="2" id="KW-0687">Ribonucleoprotein</keyword>
<dbReference type="Gene3D" id="3.40.50.790">
    <property type="match status" value="1"/>
</dbReference>
<name>A0A8E2JQP7_9PEZI</name>
<dbReference type="EMBL" id="KV750190">
    <property type="protein sequence ID" value="OCL05867.1"/>
    <property type="molecule type" value="Genomic_DNA"/>
</dbReference>
<feature type="region of interest" description="Disordered" evidence="1">
    <location>
        <begin position="343"/>
        <end position="364"/>
    </location>
</feature>
<dbReference type="AlphaFoldDB" id="A0A8E2JQP7"/>
<protein>
    <submittedName>
        <fullName evidence="2">Ribosomal protein L1</fullName>
    </submittedName>
</protein>
<accession>A0A8E2JQP7</accession>
<dbReference type="OrthoDB" id="10251727at2759"/>